<organism evidence="1 2">
    <name type="scientific">Dichanthelium oligosanthes</name>
    <dbReference type="NCBI Taxonomy" id="888268"/>
    <lineage>
        <taxon>Eukaryota</taxon>
        <taxon>Viridiplantae</taxon>
        <taxon>Streptophyta</taxon>
        <taxon>Embryophyta</taxon>
        <taxon>Tracheophyta</taxon>
        <taxon>Spermatophyta</taxon>
        <taxon>Magnoliopsida</taxon>
        <taxon>Liliopsida</taxon>
        <taxon>Poales</taxon>
        <taxon>Poaceae</taxon>
        <taxon>PACMAD clade</taxon>
        <taxon>Panicoideae</taxon>
        <taxon>Panicodae</taxon>
        <taxon>Paniceae</taxon>
        <taxon>Dichantheliinae</taxon>
        <taxon>Dichanthelium</taxon>
    </lineage>
</organism>
<keyword evidence="2" id="KW-1185">Reference proteome</keyword>
<comment type="caution">
    <text evidence="1">The sequence shown here is derived from an EMBL/GenBank/DDBJ whole genome shotgun (WGS) entry which is preliminary data.</text>
</comment>
<proteinExistence type="predicted"/>
<protein>
    <recommendedName>
        <fullName evidence="3">Neprosin domain-containing protein</fullName>
    </recommendedName>
</protein>
<name>A0A1E5W4R7_9POAL</name>
<evidence type="ECO:0000313" key="1">
    <source>
        <dbReference type="EMBL" id="OEL32238.1"/>
    </source>
</evidence>
<sequence>MGGRVLNTRPGAIHTTTPISSTTTPRCYGVNPLGCDKSSGGFDVVYGGPGGIYCDK</sequence>
<dbReference type="Proteomes" id="UP000095767">
    <property type="component" value="Unassembled WGS sequence"/>
</dbReference>
<evidence type="ECO:0008006" key="3">
    <source>
        <dbReference type="Google" id="ProtNLM"/>
    </source>
</evidence>
<gene>
    <name evidence="1" type="ORF">BAE44_0006743</name>
</gene>
<dbReference type="EMBL" id="LWDX02021729">
    <property type="protein sequence ID" value="OEL32238.1"/>
    <property type="molecule type" value="Genomic_DNA"/>
</dbReference>
<dbReference type="AlphaFoldDB" id="A0A1E5W4R7"/>
<accession>A0A1E5W4R7</accession>
<reference evidence="1 2" key="1">
    <citation type="submission" date="2016-09" db="EMBL/GenBank/DDBJ databases">
        <title>The draft genome of Dichanthelium oligosanthes: A C3 panicoid grass species.</title>
        <authorList>
            <person name="Studer A.J."/>
            <person name="Schnable J.C."/>
            <person name="Brutnell T.P."/>
        </authorList>
    </citation>
    <scope>NUCLEOTIDE SEQUENCE [LARGE SCALE GENOMIC DNA]</scope>
    <source>
        <strain evidence="2">cv. Kellogg 1175</strain>
        <tissue evidence="1">Leaf</tissue>
    </source>
</reference>
<evidence type="ECO:0000313" key="2">
    <source>
        <dbReference type="Proteomes" id="UP000095767"/>
    </source>
</evidence>